<evidence type="ECO:0000256" key="12">
    <source>
        <dbReference type="ARBA" id="ARBA00023008"/>
    </source>
</evidence>
<keyword evidence="8 17" id="KW-0479">Metal-binding</keyword>
<evidence type="ECO:0000259" key="19">
    <source>
        <dbReference type="PROSITE" id="PS50857"/>
    </source>
</evidence>
<dbReference type="SUPFAM" id="SSF49503">
    <property type="entry name" value="Cupredoxins"/>
    <property type="match status" value="1"/>
</dbReference>
<dbReference type="SUPFAM" id="SSF46626">
    <property type="entry name" value="Cytochrome c"/>
    <property type="match status" value="1"/>
</dbReference>
<dbReference type="PANTHER" id="PTHR22888:SF9">
    <property type="entry name" value="CYTOCHROME C OXIDASE SUBUNIT 2"/>
    <property type="match status" value="1"/>
</dbReference>
<evidence type="ECO:0000259" key="20">
    <source>
        <dbReference type="PROSITE" id="PS51007"/>
    </source>
</evidence>
<keyword evidence="5 17" id="KW-0349">Heme</keyword>
<sequence>MAASPMSYLQTHGPAGDPATLLGWGLGIVSAVVLLVVVVLLLAGLLRQRPGTPALRELAVESDSGGLRWIYVGVGISTVVLVACAVWTMTTLQAIAMPARAADLTLQVTASQWWWKVRYVGAQPAGTFDTANEIHIPVGHPVRVELSSNDVIHSFWIPQLAGKTDVIPGKTNVMWLQAARPGVFRGQCGEFCGAQHAHMAMYVVAQDEAAFAAWRQQQLQPAVDGATTGQKVFDASCAACHSVRGTAAGGIFGPDLTHLMARSTIAAGMLPNTPGQLAAWISNPQSIKPGTRMPAPTLSPAELQAVVAYLQTLN</sequence>
<evidence type="ECO:0000256" key="18">
    <source>
        <dbReference type="SAM" id="Phobius"/>
    </source>
</evidence>
<dbReference type="RefSeq" id="WP_376851963.1">
    <property type="nucleotide sequence ID" value="NZ_JBHSMF010000010.1"/>
</dbReference>
<comment type="caution">
    <text evidence="21">The sequence shown here is derived from an EMBL/GenBank/DDBJ whole genome shotgun (WGS) entry which is preliminary data.</text>
</comment>
<dbReference type="NCBIfam" id="TIGR02866">
    <property type="entry name" value="CoxB"/>
    <property type="match status" value="1"/>
</dbReference>
<name>A0ABW0NKQ6_9BURK</name>
<evidence type="ECO:0000256" key="2">
    <source>
        <dbReference type="ARBA" id="ARBA00004418"/>
    </source>
</evidence>
<dbReference type="Proteomes" id="UP001596037">
    <property type="component" value="Unassembled WGS sequence"/>
</dbReference>
<keyword evidence="13 18" id="KW-0472">Membrane</keyword>
<organism evidence="21 22">
    <name type="scientific">Caenimonas terrae</name>
    <dbReference type="NCBI Taxonomy" id="696074"/>
    <lineage>
        <taxon>Bacteria</taxon>
        <taxon>Pseudomonadati</taxon>
        <taxon>Pseudomonadota</taxon>
        <taxon>Betaproteobacteria</taxon>
        <taxon>Burkholderiales</taxon>
        <taxon>Comamonadaceae</taxon>
        <taxon>Caenimonas</taxon>
    </lineage>
</organism>
<comment type="similarity">
    <text evidence="3">Belongs to the cytochrome c oxidase subunit 2 family.</text>
</comment>
<evidence type="ECO:0000256" key="11">
    <source>
        <dbReference type="ARBA" id="ARBA00023004"/>
    </source>
</evidence>
<evidence type="ECO:0000313" key="22">
    <source>
        <dbReference type="Proteomes" id="UP001596037"/>
    </source>
</evidence>
<comment type="catalytic activity">
    <reaction evidence="16">
        <text>4 Fe(II)-[cytochrome c] + O2 + 8 H(+)(in) = 4 Fe(III)-[cytochrome c] + 2 H2O + 4 H(+)(out)</text>
        <dbReference type="Rhea" id="RHEA:11436"/>
        <dbReference type="Rhea" id="RHEA-COMP:10350"/>
        <dbReference type="Rhea" id="RHEA-COMP:14399"/>
        <dbReference type="ChEBI" id="CHEBI:15377"/>
        <dbReference type="ChEBI" id="CHEBI:15378"/>
        <dbReference type="ChEBI" id="CHEBI:15379"/>
        <dbReference type="ChEBI" id="CHEBI:29033"/>
        <dbReference type="ChEBI" id="CHEBI:29034"/>
        <dbReference type="EC" id="7.1.1.9"/>
    </reaction>
</comment>
<feature type="transmembrane region" description="Helical" evidence="18">
    <location>
        <begin position="67"/>
        <end position="89"/>
    </location>
</feature>
<dbReference type="EMBL" id="JBHSMF010000010">
    <property type="protein sequence ID" value="MFC5499712.1"/>
    <property type="molecule type" value="Genomic_DNA"/>
</dbReference>
<accession>A0ABW0NKQ6</accession>
<dbReference type="Pfam" id="PF00116">
    <property type="entry name" value="COX2"/>
    <property type="match status" value="1"/>
</dbReference>
<dbReference type="PROSITE" id="PS00078">
    <property type="entry name" value="COX2"/>
    <property type="match status" value="1"/>
</dbReference>
<evidence type="ECO:0000313" key="21">
    <source>
        <dbReference type="EMBL" id="MFC5499712.1"/>
    </source>
</evidence>
<gene>
    <name evidence="21" type="primary">coxB</name>
    <name evidence="21" type="ORF">ACFPOE_19370</name>
</gene>
<keyword evidence="7 18" id="KW-0812">Transmembrane</keyword>
<dbReference type="InterPro" id="IPR014222">
    <property type="entry name" value="Cyt_c_oxidase_su2"/>
</dbReference>
<keyword evidence="9" id="KW-0249">Electron transport</keyword>
<reference evidence="22" key="1">
    <citation type="journal article" date="2019" name="Int. J. Syst. Evol. Microbiol.">
        <title>The Global Catalogue of Microorganisms (GCM) 10K type strain sequencing project: providing services to taxonomists for standard genome sequencing and annotation.</title>
        <authorList>
            <consortium name="The Broad Institute Genomics Platform"/>
            <consortium name="The Broad Institute Genome Sequencing Center for Infectious Disease"/>
            <person name="Wu L."/>
            <person name="Ma J."/>
        </authorList>
    </citation>
    <scope>NUCLEOTIDE SEQUENCE [LARGE SCALE GENOMIC DNA]</scope>
    <source>
        <strain evidence="22">CCUG 57401</strain>
    </source>
</reference>
<keyword evidence="22" id="KW-1185">Reference proteome</keyword>
<dbReference type="InterPro" id="IPR002429">
    <property type="entry name" value="CcO_II-like_C"/>
</dbReference>
<dbReference type="PROSITE" id="PS50857">
    <property type="entry name" value="COX2_CUA"/>
    <property type="match status" value="1"/>
</dbReference>
<feature type="domain" description="Cytochrome oxidase subunit II copper A binding" evidence="19">
    <location>
        <begin position="101"/>
        <end position="217"/>
    </location>
</feature>
<keyword evidence="11 17" id="KW-0408">Iron</keyword>
<evidence type="ECO:0000256" key="15">
    <source>
        <dbReference type="ARBA" id="ARBA00031399"/>
    </source>
</evidence>
<dbReference type="PROSITE" id="PS51007">
    <property type="entry name" value="CYTC"/>
    <property type="match status" value="1"/>
</dbReference>
<feature type="domain" description="Cytochrome c" evidence="20">
    <location>
        <begin position="224"/>
        <end position="314"/>
    </location>
</feature>
<evidence type="ECO:0000256" key="16">
    <source>
        <dbReference type="ARBA" id="ARBA00047816"/>
    </source>
</evidence>
<proteinExistence type="inferred from homology"/>
<comment type="function">
    <text evidence="14">Subunits I and II form the functional core of the enzyme complex. Electrons originating in cytochrome c are transferred via heme a and Cu(A) to the binuclear center formed by heme a3 and Cu(B).</text>
</comment>
<evidence type="ECO:0000256" key="14">
    <source>
        <dbReference type="ARBA" id="ARBA00024688"/>
    </source>
</evidence>
<keyword evidence="4" id="KW-0813">Transport</keyword>
<dbReference type="InterPro" id="IPR001505">
    <property type="entry name" value="Copper_CuA"/>
</dbReference>
<dbReference type="InterPro" id="IPR036909">
    <property type="entry name" value="Cyt_c-like_dom_sf"/>
</dbReference>
<dbReference type="InterPro" id="IPR045187">
    <property type="entry name" value="CcO_II"/>
</dbReference>
<comment type="subcellular location">
    <subcellularLocation>
        <location evidence="1">Membrane</location>
        <topology evidence="1">Multi-pass membrane protein</topology>
    </subcellularLocation>
    <subcellularLocation>
        <location evidence="2">Periplasm</location>
    </subcellularLocation>
</comment>
<dbReference type="PANTHER" id="PTHR22888">
    <property type="entry name" value="CYTOCHROME C OXIDASE, SUBUNIT II"/>
    <property type="match status" value="1"/>
</dbReference>
<evidence type="ECO:0000256" key="5">
    <source>
        <dbReference type="ARBA" id="ARBA00022617"/>
    </source>
</evidence>
<evidence type="ECO:0000256" key="3">
    <source>
        <dbReference type="ARBA" id="ARBA00007866"/>
    </source>
</evidence>
<evidence type="ECO:0000256" key="17">
    <source>
        <dbReference type="PROSITE-ProRule" id="PRU00433"/>
    </source>
</evidence>
<evidence type="ECO:0000256" key="8">
    <source>
        <dbReference type="ARBA" id="ARBA00022723"/>
    </source>
</evidence>
<protein>
    <recommendedName>
        <fullName evidence="15">Cytochrome aa3 subunit 2</fullName>
    </recommendedName>
</protein>
<dbReference type="Pfam" id="PF00034">
    <property type="entry name" value="Cytochrom_C"/>
    <property type="match status" value="1"/>
</dbReference>
<keyword evidence="6" id="KW-0679">Respiratory chain</keyword>
<evidence type="ECO:0000256" key="10">
    <source>
        <dbReference type="ARBA" id="ARBA00022989"/>
    </source>
</evidence>
<evidence type="ECO:0000256" key="4">
    <source>
        <dbReference type="ARBA" id="ARBA00022448"/>
    </source>
</evidence>
<evidence type="ECO:0000256" key="7">
    <source>
        <dbReference type="ARBA" id="ARBA00022692"/>
    </source>
</evidence>
<dbReference type="InterPro" id="IPR034236">
    <property type="entry name" value="CuRO_CcO_Caa3_II"/>
</dbReference>
<keyword evidence="12" id="KW-0186">Copper</keyword>
<evidence type="ECO:0000256" key="13">
    <source>
        <dbReference type="ARBA" id="ARBA00023136"/>
    </source>
</evidence>
<evidence type="ECO:0000256" key="6">
    <source>
        <dbReference type="ARBA" id="ARBA00022660"/>
    </source>
</evidence>
<keyword evidence="10 18" id="KW-1133">Transmembrane helix</keyword>
<dbReference type="InterPro" id="IPR009056">
    <property type="entry name" value="Cyt_c-like_dom"/>
</dbReference>
<dbReference type="InterPro" id="IPR008972">
    <property type="entry name" value="Cupredoxin"/>
</dbReference>
<evidence type="ECO:0000256" key="9">
    <source>
        <dbReference type="ARBA" id="ARBA00022982"/>
    </source>
</evidence>
<dbReference type="Gene3D" id="2.60.40.420">
    <property type="entry name" value="Cupredoxins - blue copper proteins"/>
    <property type="match status" value="1"/>
</dbReference>
<dbReference type="CDD" id="cd04213">
    <property type="entry name" value="CuRO_CcO_Caa3_II"/>
    <property type="match status" value="1"/>
</dbReference>
<feature type="transmembrane region" description="Helical" evidence="18">
    <location>
        <begin position="20"/>
        <end position="46"/>
    </location>
</feature>
<evidence type="ECO:0000256" key="1">
    <source>
        <dbReference type="ARBA" id="ARBA00004141"/>
    </source>
</evidence>